<dbReference type="InterPro" id="IPR036188">
    <property type="entry name" value="FAD/NAD-bd_sf"/>
</dbReference>
<sequence length="107" mass="11740">MLSSDNVNSTALQQLTREVATFATRGGLKRLDFALNSRGEPDVAVFDFTSLSAAQYACSVADRKGRPLCQCLVGDALLEVSFLDVSFTFIICIFISHGESYYFDINV</sequence>
<dbReference type="AlphaFoldDB" id="A0A3P6ZQE6"/>
<dbReference type="OrthoDB" id="20799at2759"/>
<protein>
    <recommendedName>
        <fullName evidence="1">[F-actin]-monooxygenase MICAL1-3-like Rossman domain-containing protein</fullName>
    </recommendedName>
</protein>
<evidence type="ECO:0000313" key="2">
    <source>
        <dbReference type="EMBL" id="VDL58266.1"/>
    </source>
</evidence>
<accession>A0A3P6ZQE6</accession>
<feature type="domain" description="[F-actin]-monooxygenase MICAL1-3-like Rossman" evidence="1">
    <location>
        <begin position="1"/>
        <end position="47"/>
    </location>
</feature>
<gene>
    <name evidence="2" type="ORF">HDID_LOCUS5948</name>
</gene>
<dbReference type="EMBL" id="UYSG01003801">
    <property type="protein sequence ID" value="VDL58266.1"/>
    <property type="molecule type" value="Genomic_DNA"/>
</dbReference>
<dbReference type="Pfam" id="PF25413">
    <property type="entry name" value="Rossman_Mical"/>
    <property type="match status" value="1"/>
</dbReference>
<name>A0A3P6ZQE6_HYMDI</name>
<evidence type="ECO:0000259" key="1">
    <source>
        <dbReference type="Pfam" id="PF25413"/>
    </source>
</evidence>
<dbReference type="InterPro" id="IPR057494">
    <property type="entry name" value="Rossman_Mical"/>
</dbReference>
<dbReference type="Gene3D" id="3.50.50.60">
    <property type="entry name" value="FAD/NAD(P)-binding domain"/>
    <property type="match status" value="1"/>
</dbReference>
<evidence type="ECO:0000313" key="3">
    <source>
        <dbReference type="Proteomes" id="UP000274504"/>
    </source>
</evidence>
<dbReference type="Proteomes" id="UP000274504">
    <property type="component" value="Unassembled WGS sequence"/>
</dbReference>
<reference evidence="2 3" key="1">
    <citation type="submission" date="2018-11" db="EMBL/GenBank/DDBJ databases">
        <authorList>
            <consortium name="Pathogen Informatics"/>
        </authorList>
    </citation>
    <scope>NUCLEOTIDE SEQUENCE [LARGE SCALE GENOMIC DNA]</scope>
</reference>
<organism evidence="2 3">
    <name type="scientific">Hymenolepis diminuta</name>
    <name type="common">Rat tapeworm</name>
    <dbReference type="NCBI Taxonomy" id="6216"/>
    <lineage>
        <taxon>Eukaryota</taxon>
        <taxon>Metazoa</taxon>
        <taxon>Spiralia</taxon>
        <taxon>Lophotrochozoa</taxon>
        <taxon>Platyhelminthes</taxon>
        <taxon>Cestoda</taxon>
        <taxon>Eucestoda</taxon>
        <taxon>Cyclophyllidea</taxon>
        <taxon>Hymenolepididae</taxon>
        <taxon>Hymenolepis</taxon>
    </lineage>
</organism>
<proteinExistence type="predicted"/>